<evidence type="ECO:0000313" key="9">
    <source>
        <dbReference type="Proteomes" id="UP000471521"/>
    </source>
</evidence>
<keyword evidence="6 7" id="KW-0472">Membrane</keyword>
<dbReference type="GO" id="GO:0016758">
    <property type="term" value="F:hexosyltransferase activity"/>
    <property type="evidence" value="ECO:0007669"/>
    <property type="project" value="InterPro"/>
</dbReference>
<protein>
    <submittedName>
        <fullName evidence="8">DUF2029 domain-containing protein</fullName>
    </submittedName>
</protein>
<keyword evidence="2" id="KW-1003">Cell membrane</keyword>
<evidence type="ECO:0000256" key="4">
    <source>
        <dbReference type="ARBA" id="ARBA00022692"/>
    </source>
</evidence>
<feature type="non-terminal residue" evidence="8">
    <location>
        <position position="179"/>
    </location>
</feature>
<evidence type="ECO:0000256" key="2">
    <source>
        <dbReference type="ARBA" id="ARBA00022475"/>
    </source>
</evidence>
<keyword evidence="9" id="KW-1185">Reference proteome</keyword>
<name>A0A6B0SUR9_9EURY</name>
<dbReference type="AlphaFoldDB" id="A0A6B0SUR9"/>
<dbReference type="EMBL" id="WUUU01000322">
    <property type="protein sequence ID" value="MXR22540.1"/>
    <property type="molecule type" value="Genomic_DNA"/>
</dbReference>
<evidence type="ECO:0000256" key="1">
    <source>
        <dbReference type="ARBA" id="ARBA00004651"/>
    </source>
</evidence>
<dbReference type="InterPro" id="IPR018584">
    <property type="entry name" value="GT87"/>
</dbReference>
<evidence type="ECO:0000313" key="8">
    <source>
        <dbReference type="EMBL" id="MXR22540.1"/>
    </source>
</evidence>
<evidence type="ECO:0000256" key="5">
    <source>
        <dbReference type="ARBA" id="ARBA00022989"/>
    </source>
</evidence>
<accession>A0A6B0SUR9</accession>
<comment type="caution">
    <text evidence="8">The sequence shown here is derived from an EMBL/GenBank/DDBJ whole genome shotgun (WGS) entry which is preliminary data.</text>
</comment>
<dbReference type="OrthoDB" id="307029at2157"/>
<dbReference type="RefSeq" id="WP_159527836.1">
    <property type="nucleotide sequence ID" value="NZ_WUUU01000322.1"/>
</dbReference>
<feature type="transmembrane region" description="Helical" evidence="7">
    <location>
        <begin position="145"/>
        <end position="163"/>
    </location>
</feature>
<evidence type="ECO:0000256" key="7">
    <source>
        <dbReference type="SAM" id="Phobius"/>
    </source>
</evidence>
<evidence type="ECO:0000256" key="6">
    <source>
        <dbReference type="ARBA" id="ARBA00023136"/>
    </source>
</evidence>
<feature type="transmembrane region" description="Helical" evidence="7">
    <location>
        <begin position="84"/>
        <end position="109"/>
    </location>
</feature>
<gene>
    <name evidence="8" type="ORF">GRX66_18885</name>
</gene>
<dbReference type="GO" id="GO:0005886">
    <property type="term" value="C:plasma membrane"/>
    <property type="evidence" value="ECO:0007669"/>
    <property type="project" value="UniProtKB-SubCell"/>
</dbReference>
<sequence>MASKRGPRLVLTISVLAGLANTVLFPLRNPQQVALASDVYYYAARAALAGADFYAVNPIGDTGFRYPPVVVLAFYPHGLLGDPALAFALQTLLNLAALAGILVLTLRVVDHAGVGLERLDVVLVSAFVFLVGPVGVNLVMGQVNLVLAFGIAAGAVLLLRGRGRAAGVVRVRRARETLP</sequence>
<dbReference type="Pfam" id="PF09594">
    <property type="entry name" value="GT87"/>
    <property type="match status" value="1"/>
</dbReference>
<keyword evidence="3" id="KW-0808">Transferase</keyword>
<feature type="transmembrane region" description="Helical" evidence="7">
    <location>
        <begin position="121"/>
        <end position="139"/>
    </location>
</feature>
<keyword evidence="5 7" id="KW-1133">Transmembrane helix</keyword>
<evidence type="ECO:0000256" key="3">
    <source>
        <dbReference type="ARBA" id="ARBA00022679"/>
    </source>
</evidence>
<keyword evidence="4 7" id="KW-0812">Transmembrane</keyword>
<organism evidence="8 9">
    <name type="scientific">Halobacterium bonnevillei</name>
    <dbReference type="NCBI Taxonomy" id="2692200"/>
    <lineage>
        <taxon>Archaea</taxon>
        <taxon>Methanobacteriati</taxon>
        <taxon>Methanobacteriota</taxon>
        <taxon>Stenosarchaea group</taxon>
        <taxon>Halobacteria</taxon>
        <taxon>Halobacteriales</taxon>
        <taxon>Halobacteriaceae</taxon>
        <taxon>Halobacterium</taxon>
    </lineage>
</organism>
<proteinExistence type="predicted"/>
<comment type="subcellular location">
    <subcellularLocation>
        <location evidence="1">Cell membrane</location>
        <topology evidence="1">Multi-pass membrane protein</topology>
    </subcellularLocation>
</comment>
<reference evidence="8 9" key="1">
    <citation type="submission" date="2019-12" db="EMBL/GenBank/DDBJ databases">
        <title>Isolation and characterization of three novel carbon monoxide-oxidizing members of Halobacteria from salione crusts and soils.</title>
        <authorList>
            <person name="Myers M.R."/>
            <person name="King G.M."/>
        </authorList>
    </citation>
    <scope>NUCLEOTIDE SEQUENCE [LARGE SCALE GENOMIC DNA]</scope>
    <source>
        <strain evidence="8 9">PCN9</strain>
    </source>
</reference>
<dbReference type="Proteomes" id="UP000471521">
    <property type="component" value="Unassembled WGS sequence"/>
</dbReference>